<organism evidence="1 2">
    <name type="scientific">Micromonospora krabiensis</name>
    <dbReference type="NCBI Taxonomy" id="307121"/>
    <lineage>
        <taxon>Bacteria</taxon>
        <taxon>Bacillati</taxon>
        <taxon>Actinomycetota</taxon>
        <taxon>Actinomycetes</taxon>
        <taxon>Micromonosporales</taxon>
        <taxon>Micromonosporaceae</taxon>
        <taxon>Micromonospora</taxon>
    </lineage>
</organism>
<dbReference type="EMBL" id="LT598496">
    <property type="protein sequence ID" value="SBV28256.1"/>
    <property type="molecule type" value="Genomic_DNA"/>
</dbReference>
<name>A0A1C3N6T1_9ACTN</name>
<evidence type="ECO:0000313" key="1">
    <source>
        <dbReference type="EMBL" id="SBV28256.1"/>
    </source>
</evidence>
<gene>
    <name evidence="1" type="ORF">GA0070620_3793</name>
</gene>
<dbReference type="Proteomes" id="UP000199393">
    <property type="component" value="Chromosome I"/>
</dbReference>
<sequence length="462" mass="49988">MVATDDVARGRVRRPQLHAAVGQLMAAVLGDLAARDGVPVFATVPDFGEWHRLGQESFVAIRRGVWQMPARVTDYRFLDTFAEIGAVRAVVAADEVLRSRVDCLVGVEFALTLRQLGWTLVKHVLEPMVAAVGGYRFDQEAFDAAYSRLEEGLLATRARLVEVVPLNAFTPTAGIEAVTLPDGLVLQAMSDRQVSAAIGYLAVPIAFAGAPNSVTVSRFHQWALTRCTSYPVCSAMGVPARPTAPEAGALVEPASRLVTALRLVCGGSVTATRAIRCPPDDDFPQGLGPTASLSALPAFDEERPTILGREQVEAVREVYDLLAHPAVRENRGLQTALRRLVLAGADRVPTDRLIDLMVCAEVLFIKLPGLPADRWKQDKVVAGATALLADDPVLQAPPERLEALLRLGYRLRNDEMHGDDPSGRELRTLTGQPTDDLSAVVDDIERVLLRALVRLLSGVLEQ</sequence>
<dbReference type="PATRIC" id="fig|307121.4.peg.3870"/>
<proteinExistence type="predicted"/>
<reference evidence="2" key="1">
    <citation type="submission" date="2016-06" db="EMBL/GenBank/DDBJ databases">
        <authorList>
            <person name="Varghese N."/>
        </authorList>
    </citation>
    <scope>NUCLEOTIDE SEQUENCE [LARGE SCALE GENOMIC DNA]</scope>
    <source>
        <strain evidence="2">DSM 45344</strain>
    </source>
</reference>
<dbReference type="AlphaFoldDB" id="A0A1C3N6T1"/>
<evidence type="ECO:0000313" key="2">
    <source>
        <dbReference type="Proteomes" id="UP000199393"/>
    </source>
</evidence>
<protein>
    <recommendedName>
        <fullName evidence="3">Apea-like HEPN domain-containing protein</fullName>
    </recommendedName>
</protein>
<keyword evidence="2" id="KW-1185">Reference proteome</keyword>
<evidence type="ECO:0008006" key="3">
    <source>
        <dbReference type="Google" id="ProtNLM"/>
    </source>
</evidence>
<accession>A0A1C3N6T1</accession>